<sequence>MMVRTGTVILLALVYCGLASALEPNEILIIANKDRTESGRIARYYCSKRGVPDKNILALPLGTNLNDAISRDNYEKQLAEPIRKRLLAPDLLGTIRCLLTTYGVPIKVGGQGPLRNQQDKLMELKRLVEQ</sequence>
<feature type="non-terminal residue" evidence="1">
    <location>
        <position position="130"/>
    </location>
</feature>
<accession>X0WLK6</accession>
<name>X0WLK6_9ZZZZ</name>
<proteinExistence type="predicted"/>
<gene>
    <name evidence="1" type="ORF">S01H1_33905</name>
</gene>
<protein>
    <submittedName>
        <fullName evidence="1">Uncharacterized protein</fullName>
    </submittedName>
</protein>
<dbReference type="EMBL" id="BARS01021078">
    <property type="protein sequence ID" value="GAG13566.1"/>
    <property type="molecule type" value="Genomic_DNA"/>
</dbReference>
<dbReference type="AlphaFoldDB" id="X0WLK6"/>
<comment type="caution">
    <text evidence="1">The sequence shown here is derived from an EMBL/GenBank/DDBJ whole genome shotgun (WGS) entry which is preliminary data.</text>
</comment>
<reference evidence="1" key="1">
    <citation type="journal article" date="2014" name="Front. Microbiol.">
        <title>High frequency of phylogenetically diverse reductive dehalogenase-homologous genes in deep subseafloor sedimentary metagenomes.</title>
        <authorList>
            <person name="Kawai M."/>
            <person name="Futagami T."/>
            <person name="Toyoda A."/>
            <person name="Takaki Y."/>
            <person name="Nishi S."/>
            <person name="Hori S."/>
            <person name="Arai W."/>
            <person name="Tsubouchi T."/>
            <person name="Morono Y."/>
            <person name="Uchiyama I."/>
            <person name="Ito T."/>
            <person name="Fujiyama A."/>
            <person name="Inagaki F."/>
            <person name="Takami H."/>
        </authorList>
    </citation>
    <scope>NUCLEOTIDE SEQUENCE</scope>
    <source>
        <strain evidence="1">Expedition CK06-06</strain>
    </source>
</reference>
<evidence type="ECO:0000313" key="1">
    <source>
        <dbReference type="EMBL" id="GAG13566.1"/>
    </source>
</evidence>
<organism evidence="1">
    <name type="scientific">marine sediment metagenome</name>
    <dbReference type="NCBI Taxonomy" id="412755"/>
    <lineage>
        <taxon>unclassified sequences</taxon>
        <taxon>metagenomes</taxon>
        <taxon>ecological metagenomes</taxon>
    </lineage>
</organism>